<reference evidence="3 4" key="1">
    <citation type="submission" date="2019-06" db="EMBL/GenBank/DDBJ databases">
        <title>Nitrosomonas stercoris KYUHI-S whole genome shotgun sequence.</title>
        <authorList>
            <person name="Nakagawa T."/>
            <person name="Tsuchiya Y."/>
            <person name="Takahashi R."/>
        </authorList>
    </citation>
    <scope>NUCLEOTIDE SEQUENCE [LARGE SCALE GENOMIC DNA]</scope>
    <source>
        <strain evidence="3 4">KYUHI-S</strain>
    </source>
</reference>
<gene>
    <name evidence="3" type="ORF">Nstercoris_00141</name>
</gene>
<keyword evidence="2" id="KW-0732">Signal</keyword>
<dbReference type="EMBL" id="AP019755">
    <property type="protein sequence ID" value="BBL33915.1"/>
    <property type="molecule type" value="Genomic_DNA"/>
</dbReference>
<dbReference type="KEGG" id="nst:Nstercoris_00141"/>
<evidence type="ECO:0000256" key="1">
    <source>
        <dbReference type="SAM" id="MobiDB-lite"/>
    </source>
</evidence>
<evidence type="ECO:0008006" key="5">
    <source>
        <dbReference type="Google" id="ProtNLM"/>
    </source>
</evidence>
<name>A0A4Y1YPR6_9PROT</name>
<dbReference type="AlphaFoldDB" id="A0A4Y1YPR6"/>
<protein>
    <recommendedName>
        <fullName evidence="5">Lipoprotein</fullName>
    </recommendedName>
</protein>
<organism evidence="3 4">
    <name type="scientific">Nitrosomonas stercoris</name>
    <dbReference type="NCBI Taxonomy" id="1444684"/>
    <lineage>
        <taxon>Bacteria</taxon>
        <taxon>Pseudomonadati</taxon>
        <taxon>Pseudomonadota</taxon>
        <taxon>Betaproteobacteria</taxon>
        <taxon>Nitrosomonadales</taxon>
        <taxon>Nitrosomonadaceae</taxon>
        <taxon>Nitrosomonas</taxon>
    </lineage>
</organism>
<dbReference type="Proteomes" id="UP000316473">
    <property type="component" value="Chromosome"/>
</dbReference>
<sequence>MKHVLVVAMLLMATTMLSGCLIDTDKPGNYPPSMMLERDSMPDDADLRPEKWKQQQAERSYTNK</sequence>
<evidence type="ECO:0000313" key="4">
    <source>
        <dbReference type="Proteomes" id="UP000316473"/>
    </source>
</evidence>
<accession>A0A4Y1YPR6</accession>
<keyword evidence="4" id="KW-1185">Reference proteome</keyword>
<feature type="compositionally biased region" description="Polar residues" evidence="1">
    <location>
        <begin position="54"/>
        <end position="64"/>
    </location>
</feature>
<feature type="signal peptide" evidence="2">
    <location>
        <begin position="1"/>
        <end position="18"/>
    </location>
</feature>
<evidence type="ECO:0000256" key="2">
    <source>
        <dbReference type="SAM" id="SignalP"/>
    </source>
</evidence>
<proteinExistence type="predicted"/>
<feature type="region of interest" description="Disordered" evidence="1">
    <location>
        <begin position="31"/>
        <end position="64"/>
    </location>
</feature>
<dbReference type="PROSITE" id="PS51257">
    <property type="entry name" value="PROKAR_LIPOPROTEIN"/>
    <property type="match status" value="1"/>
</dbReference>
<evidence type="ECO:0000313" key="3">
    <source>
        <dbReference type="EMBL" id="BBL33915.1"/>
    </source>
</evidence>
<feature type="chain" id="PRO_5021393647" description="Lipoprotein" evidence="2">
    <location>
        <begin position="19"/>
        <end position="64"/>
    </location>
</feature>
<feature type="compositionally biased region" description="Basic and acidic residues" evidence="1">
    <location>
        <begin position="36"/>
        <end position="53"/>
    </location>
</feature>